<dbReference type="InterPro" id="IPR002371">
    <property type="entry name" value="FlgK"/>
</dbReference>
<feature type="domain" description="Flagellar basal-body/hook protein C-terminal" evidence="7">
    <location>
        <begin position="591"/>
        <end position="630"/>
    </location>
</feature>
<keyword evidence="6" id="KW-0975">Bacterial flagellum</keyword>
<dbReference type="RefSeq" id="WP_151000450.1">
    <property type="nucleotide sequence ID" value="NZ_VZZK01000011.1"/>
</dbReference>
<accession>A0A6L3T669</accession>
<dbReference type="InterPro" id="IPR010930">
    <property type="entry name" value="Flg_bb/hook_C_dom"/>
</dbReference>
<evidence type="ECO:0000259" key="8">
    <source>
        <dbReference type="Pfam" id="PF22638"/>
    </source>
</evidence>
<dbReference type="GO" id="GO:0005198">
    <property type="term" value="F:structural molecule activity"/>
    <property type="evidence" value="ECO:0007669"/>
    <property type="project" value="InterPro"/>
</dbReference>
<keyword evidence="9" id="KW-0966">Cell projection</keyword>
<keyword evidence="10" id="KW-1185">Reference proteome</keyword>
<dbReference type="EMBL" id="VZZK01000011">
    <property type="protein sequence ID" value="KAB1078918.1"/>
    <property type="molecule type" value="Genomic_DNA"/>
</dbReference>
<dbReference type="SUPFAM" id="SSF64518">
    <property type="entry name" value="Phase 1 flagellin"/>
    <property type="match status" value="1"/>
</dbReference>
<evidence type="ECO:0000256" key="4">
    <source>
        <dbReference type="ARBA" id="ARBA00016244"/>
    </source>
</evidence>
<dbReference type="GO" id="GO:0044780">
    <property type="term" value="P:bacterial-type flagellum assembly"/>
    <property type="evidence" value="ECO:0007669"/>
    <property type="project" value="InterPro"/>
</dbReference>
<evidence type="ECO:0000256" key="2">
    <source>
        <dbReference type="ARBA" id="ARBA00004613"/>
    </source>
</evidence>
<keyword evidence="9" id="KW-0282">Flagellum</keyword>
<dbReference type="GO" id="GO:0009424">
    <property type="term" value="C:bacterial-type flagellum hook"/>
    <property type="evidence" value="ECO:0007669"/>
    <property type="project" value="InterPro"/>
</dbReference>
<feature type="domain" description="Flagellar hook-associated protein FlgK helical" evidence="8">
    <location>
        <begin position="86"/>
        <end position="330"/>
    </location>
</feature>
<dbReference type="PANTHER" id="PTHR30033:SF1">
    <property type="entry name" value="FLAGELLAR HOOK-ASSOCIATED PROTEIN 1"/>
    <property type="match status" value="1"/>
</dbReference>
<dbReference type="InterPro" id="IPR053927">
    <property type="entry name" value="FlgK_helical"/>
</dbReference>
<comment type="caution">
    <text evidence="9">The sequence shown here is derived from an EMBL/GenBank/DDBJ whole genome shotgun (WGS) entry which is preliminary data.</text>
</comment>
<dbReference type="GO" id="GO:0005576">
    <property type="term" value="C:extracellular region"/>
    <property type="evidence" value="ECO:0007669"/>
    <property type="project" value="UniProtKB-SubCell"/>
</dbReference>
<protein>
    <recommendedName>
        <fullName evidence="4">Flagellar hook-associated protein 1</fullName>
    </recommendedName>
</protein>
<evidence type="ECO:0000256" key="5">
    <source>
        <dbReference type="ARBA" id="ARBA00022525"/>
    </source>
</evidence>
<name>A0A6L3T669_9HYPH</name>
<proteinExistence type="inferred from homology"/>
<reference evidence="9 10" key="1">
    <citation type="submission" date="2019-09" db="EMBL/GenBank/DDBJ databases">
        <title>YIM 48816 draft genome.</title>
        <authorList>
            <person name="Jiang L."/>
        </authorList>
    </citation>
    <scope>NUCLEOTIDE SEQUENCE [LARGE SCALE GENOMIC DNA]</scope>
    <source>
        <strain evidence="9 10">YIM 48816</strain>
    </source>
</reference>
<evidence type="ECO:0000256" key="1">
    <source>
        <dbReference type="ARBA" id="ARBA00004365"/>
    </source>
</evidence>
<evidence type="ECO:0000313" key="10">
    <source>
        <dbReference type="Proteomes" id="UP000474159"/>
    </source>
</evidence>
<comment type="subcellular location">
    <subcellularLocation>
        <location evidence="1">Bacterial flagellum</location>
    </subcellularLocation>
    <subcellularLocation>
        <location evidence="2">Secreted</location>
    </subcellularLocation>
</comment>
<comment type="similarity">
    <text evidence="3">Belongs to the flagella basal body rod proteins family.</text>
</comment>
<dbReference type="OrthoDB" id="7181295at2"/>
<organism evidence="9 10">
    <name type="scientific">Methylobacterium soli</name>
    <dbReference type="NCBI Taxonomy" id="553447"/>
    <lineage>
        <taxon>Bacteria</taxon>
        <taxon>Pseudomonadati</taxon>
        <taxon>Pseudomonadota</taxon>
        <taxon>Alphaproteobacteria</taxon>
        <taxon>Hyphomicrobiales</taxon>
        <taxon>Methylobacteriaceae</taxon>
        <taxon>Methylobacterium</taxon>
    </lineage>
</organism>
<dbReference type="Pfam" id="PF06429">
    <property type="entry name" value="Flg_bbr_C"/>
    <property type="match status" value="1"/>
</dbReference>
<dbReference type="Pfam" id="PF22638">
    <property type="entry name" value="FlgK_D1"/>
    <property type="match status" value="1"/>
</dbReference>
<dbReference type="AlphaFoldDB" id="A0A6L3T669"/>
<keyword evidence="9" id="KW-0969">Cilium</keyword>
<evidence type="ECO:0000256" key="3">
    <source>
        <dbReference type="ARBA" id="ARBA00009677"/>
    </source>
</evidence>
<sequence length="630" mass="63334">MSINALSTATAGLQAMQTAIGIVSQNVANAGTAGYVKRTVTTVSDGVGNSGVAIGTINRTFDDAALKQLRLETSGAAYTSTKANILAQIDKLYGTPGDSTALDANLNAFTAALQGLASNPTVASARATVVNAATILTQQIGSIASSIQDLRSGVEGRLSTETSDANGLLASIANLNLKASSTSDASARASILDQRDQQLTQLSSYLDIKTVNQNDGTVSVITNSGVTLVDRGSAASLSFDGRGTLSAESAYSSDPSKRSVGTLTATLPGGGTLDLAAAGALRSGTIAAELELRDKILPQAQRQVDDLAAGLSQSLTDTTTAGTKNASGTGFDLDLSAIAKIKPGNTLTIPITTATGQTRNVILVAASDPKTVTAGIAASQTTDSNALTQAFQIPAAIPPATAPSAAQFASAIDAALKAASPALSANASGSTLTIAGSGSIVVQGAAARITQPASAADLTGANPQIPLFTDGAGNALITGSFHGGSQRTGLAQRIGVNTLIRNDSTSLVATASTSSPTGERPQWIYDTLTSAKQTFSAASGIDGINAPHSASVVGFAQEIIAGQGAAYTAAQSLDEGQSVALATAQGRFATSAGVNIDEEMSRLIELQTAYTANARVLTAARDMLDTLLRI</sequence>
<evidence type="ECO:0000256" key="6">
    <source>
        <dbReference type="ARBA" id="ARBA00023143"/>
    </source>
</evidence>
<evidence type="ECO:0000259" key="7">
    <source>
        <dbReference type="Pfam" id="PF06429"/>
    </source>
</evidence>
<gene>
    <name evidence="9" type="primary">flgK</name>
    <name evidence="9" type="ORF">F6X53_13005</name>
</gene>
<dbReference type="NCBIfam" id="TIGR02492">
    <property type="entry name" value="flgK_ends"/>
    <property type="match status" value="1"/>
</dbReference>
<dbReference type="PANTHER" id="PTHR30033">
    <property type="entry name" value="FLAGELLAR HOOK-ASSOCIATED PROTEIN 1"/>
    <property type="match status" value="1"/>
</dbReference>
<keyword evidence="5" id="KW-0964">Secreted</keyword>
<dbReference type="Proteomes" id="UP000474159">
    <property type="component" value="Unassembled WGS sequence"/>
</dbReference>
<evidence type="ECO:0000313" key="9">
    <source>
        <dbReference type="EMBL" id="KAB1078918.1"/>
    </source>
</evidence>